<keyword evidence="13" id="KW-0413">Isomerase</keyword>
<dbReference type="InterPro" id="IPR013020">
    <property type="entry name" value="Rad3/Chl1-like"/>
</dbReference>
<dbReference type="GO" id="GO:0005524">
    <property type="term" value="F:ATP binding"/>
    <property type="evidence" value="ECO:0007669"/>
    <property type="project" value="UniProtKB-KW"/>
</dbReference>
<gene>
    <name evidence="23" type="ORF">TERG_02520</name>
</gene>
<evidence type="ECO:0000256" key="21">
    <source>
        <dbReference type="ARBA" id="ARBA00048954"/>
    </source>
</evidence>
<evidence type="ECO:0000256" key="5">
    <source>
        <dbReference type="ARBA" id="ARBA00017386"/>
    </source>
</evidence>
<dbReference type="GeneID" id="10379193"/>
<evidence type="ECO:0000256" key="19">
    <source>
        <dbReference type="ARBA" id="ARBA00045008"/>
    </source>
</evidence>
<accession>F2SHM4</accession>
<dbReference type="InterPro" id="IPR027417">
    <property type="entry name" value="P-loop_NTPase"/>
</dbReference>
<comment type="similarity">
    <text evidence="3">Belongs to the DEAD box helicase family. DEAH subfamily. DDX11/CHL1 sub-subfamily.</text>
</comment>
<dbReference type="FunFam" id="3.40.50.300:FF:001372">
    <property type="entry name" value="ATP-dependent DNA helicase chl1"/>
    <property type="match status" value="1"/>
</dbReference>
<dbReference type="STRING" id="559305.F2SHM4"/>
<evidence type="ECO:0000256" key="18">
    <source>
        <dbReference type="ARBA" id="ARBA00044998"/>
    </source>
</evidence>
<protein>
    <recommendedName>
        <fullName evidence="5">ATP-dependent DNA helicase CHL1</fullName>
        <ecNumber evidence="17">5.6.2.3</ecNumber>
    </recommendedName>
    <alternativeName>
        <fullName evidence="4">ATP-dependent DNA helicase chl1</fullName>
    </alternativeName>
    <alternativeName>
        <fullName evidence="16">Chromosome loss protein 1</fullName>
    </alternativeName>
    <alternativeName>
        <fullName evidence="18 19">DNA 5'-3' helicase CHL1</fullName>
    </alternativeName>
</protein>
<evidence type="ECO:0000256" key="1">
    <source>
        <dbReference type="ARBA" id="ARBA00001966"/>
    </source>
</evidence>
<evidence type="ECO:0000256" key="12">
    <source>
        <dbReference type="ARBA" id="ARBA00023014"/>
    </source>
</evidence>
<evidence type="ECO:0000256" key="16">
    <source>
        <dbReference type="ARBA" id="ARBA00029709"/>
    </source>
</evidence>
<evidence type="ECO:0000256" key="9">
    <source>
        <dbReference type="ARBA" id="ARBA00022806"/>
    </source>
</evidence>
<keyword evidence="15" id="KW-0131">Cell cycle</keyword>
<dbReference type="GO" id="GO:0016818">
    <property type="term" value="F:hydrolase activity, acting on acid anhydrides, in phosphorus-containing anhydrides"/>
    <property type="evidence" value="ECO:0007669"/>
    <property type="project" value="InterPro"/>
</dbReference>
<dbReference type="GO" id="GO:0003676">
    <property type="term" value="F:nucleic acid binding"/>
    <property type="evidence" value="ECO:0007669"/>
    <property type="project" value="InterPro"/>
</dbReference>
<dbReference type="GO" id="GO:0005634">
    <property type="term" value="C:nucleus"/>
    <property type="evidence" value="ECO:0007669"/>
    <property type="project" value="UniProtKB-SubCell"/>
</dbReference>
<dbReference type="HOGENOM" id="CLU_006515_3_1_1"/>
<dbReference type="PANTHER" id="PTHR11472">
    <property type="entry name" value="DNA REPAIR DEAD HELICASE RAD3/XP-D SUBFAMILY MEMBER"/>
    <property type="match status" value="1"/>
</dbReference>
<keyword evidence="6" id="KW-0479">Metal-binding</keyword>
<dbReference type="eggNOG" id="KOG1133">
    <property type="taxonomic scope" value="Eukaryota"/>
</dbReference>
<sequence>MDDYVNHLLSYVPREKIKTFTYGHVIPKDNLMAIPIDRGMDGTEFNFTFDQRRSEKMIISLGRTIARYCSVIPDGVVVFFPSYDYLATVLKVWASSSGILNSLSRLKPIFHEPQSTGTTKDSANANTNTDSLLSQYSAFVDAGKGGLLLSVMGGKLSEGINFSDALGRGVIVVGLPFPNTRNVIWQAKLQHVEKKAYELADSSRSEDERRACGKAASRAYYENTCMRTVNQCIGRAIRHKGDYAAILMIDRRYQTERIQGKLPRWIRGSLLKSHQGDVHGQLQHFFQSKP</sequence>
<evidence type="ECO:0000256" key="7">
    <source>
        <dbReference type="ARBA" id="ARBA00022741"/>
    </source>
</evidence>
<dbReference type="AlphaFoldDB" id="F2SHM4"/>
<evidence type="ECO:0000256" key="11">
    <source>
        <dbReference type="ARBA" id="ARBA00023004"/>
    </source>
</evidence>
<comment type="cofactor">
    <cofactor evidence="1">
        <name>[4Fe-4S] cluster</name>
        <dbReference type="ChEBI" id="CHEBI:49883"/>
    </cofactor>
</comment>
<dbReference type="InterPro" id="IPR045028">
    <property type="entry name" value="DinG/Rad3-like"/>
</dbReference>
<dbReference type="GO" id="GO:0006139">
    <property type="term" value="P:nucleobase-containing compound metabolic process"/>
    <property type="evidence" value="ECO:0007669"/>
    <property type="project" value="InterPro"/>
</dbReference>
<evidence type="ECO:0000256" key="3">
    <source>
        <dbReference type="ARBA" id="ARBA00008435"/>
    </source>
</evidence>
<dbReference type="CDD" id="cd18788">
    <property type="entry name" value="SF2_C_XPD"/>
    <property type="match status" value="1"/>
</dbReference>
<evidence type="ECO:0000256" key="2">
    <source>
        <dbReference type="ARBA" id="ARBA00004123"/>
    </source>
</evidence>
<reference evidence="24" key="1">
    <citation type="journal article" date="2012" name="MBio">
        <title>Comparative genome analysis of Trichophyton rubrum and related dermatophytes reveals candidate genes involved in infection.</title>
        <authorList>
            <person name="Martinez D.A."/>
            <person name="Oliver B.G."/>
            <person name="Graeser Y."/>
            <person name="Goldberg J.M."/>
            <person name="Li W."/>
            <person name="Martinez-Rossi N.M."/>
            <person name="Monod M."/>
            <person name="Shelest E."/>
            <person name="Barton R.C."/>
            <person name="Birch E."/>
            <person name="Brakhage A.A."/>
            <person name="Chen Z."/>
            <person name="Gurr S.J."/>
            <person name="Heiman D."/>
            <person name="Heitman J."/>
            <person name="Kosti I."/>
            <person name="Rossi A."/>
            <person name="Saif S."/>
            <person name="Samalova M."/>
            <person name="Saunders C.W."/>
            <person name="Shea T."/>
            <person name="Summerbell R.C."/>
            <person name="Xu J."/>
            <person name="Young S."/>
            <person name="Zeng Q."/>
            <person name="Birren B.W."/>
            <person name="Cuomo C.A."/>
            <person name="White T.C."/>
        </authorList>
    </citation>
    <scope>NUCLEOTIDE SEQUENCE [LARGE SCALE GENOMIC DNA]</scope>
    <source>
        <strain evidence="24">ATCC MYA-4607 / CBS 118892</strain>
    </source>
</reference>
<dbReference type="RefSeq" id="XP_003237810.1">
    <property type="nucleotide sequence ID" value="XM_003237762.1"/>
</dbReference>
<dbReference type="SMART" id="SM00491">
    <property type="entry name" value="HELICc2"/>
    <property type="match status" value="1"/>
</dbReference>
<evidence type="ECO:0000256" key="15">
    <source>
        <dbReference type="ARBA" id="ARBA00023306"/>
    </source>
</evidence>
<evidence type="ECO:0000256" key="13">
    <source>
        <dbReference type="ARBA" id="ARBA00023235"/>
    </source>
</evidence>
<dbReference type="Gene3D" id="3.40.50.300">
    <property type="entry name" value="P-loop containing nucleotide triphosphate hydrolases"/>
    <property type="match status" value="1"/>
</dbReference>
<keyword evidence="10" id="KW-0067">ATP-binding</keyword>
<dbReference type="InterPro" id="IPR006555">
    <property type="entry name" value="ATP-dep_Helicase_C"/>
</dbReference>
<evidence type="ECO:0000313" key="24">
    <source>
        <dbReference type="Proteomes" id="UP000008864"/>
    </source>
</evidence>
<keyword evidence="12" id="KW-0411">Iron-sulfur</keyword>
<evidence type="ECO:0000256" key="20">
    <source>
        <dbReference type="ARBA" id="ARBA00045702"/>
    </source>
</evidence>
<evidence type="ECO:0000256" key="8">
    <source>
        <dbReference type="ARBA" id="ARBA00022801"/>
    </source>
</evidence>
<dbReference type="EMBL" id="GG700649">
    <property type="protein sequence ID" value="EGD86261.1"/>
    <property type="molecule type" value="Genomic_DNA"/>
</dbReference>
<dbReference type="PANTHER" id="PTHR11472:SF41">
    <property type="entry name" value="ATP-DEPENDENT DNA HELICASE DDX11-RELATED"/>
    <property type="match status" value="1"/>
</dbReference>
<comment type="subcellular location">
    <subcellularLocation>
        <location evidence="2">Nucleus</location>
    </subcellularLocation>
</comment>
<evidence type="ECO:0000313" key="23">
    <source>
        <dbReference type="EMBL" id="EGD86261.1"/>
    </source>
</evidence>
<dbReference type="Pfam" id="PF13307">
    <property type="entry name" value="Helicase_C_2"/>
    <property type="match status" value="1"/>
</dbReference>
<keyword evidence="9" id="KW-0347">Helicase</keyword>
<evidence type="ECO:0000256" key="6">
    <source>
        <dbReference type="ARBA" id="ARBA00022723"/>
    </source>
</evidence>
<comment type="catalytic activity">
    <reaction evidence="21">
        <text>ATP + H2O = ADP + phosphate + H(+)</text>
        <dbReference type="Rhea" id="RHEA:13065"/>
        <dbReference type="ChEBI" id="CHEBI:15377"/>
        <dbReference type="ChEBI" id="CHEBI:15378"/>
        <dbReference type="ChEBI" id="CHEBI:30616"/>
        <dbReference type="ChEBI" id="CHEBI:43474"/>
        <dbReference type="ChEBI" id="CHEBI:456216"/>
        <dbReference type="EC" id="5.6.2.3"/>
    </reaction>
</comment>
<proteinExistence type="inferred from homology"/>
<keyword evidence="8" id="KW-0378">Hydrolase</keyword>
<dbReference type="InParanoid" id="F2SHM4"/>
<keyword evidence="11" id="KW-0408">Iron</keyword>
<keyword evidence="24" id="KW-1185">Reference proteome</keyword>
<dbReference type="OMA" id="TEYANCI"/>
<keyword evidence="14" id="KW-0539">Nucleus</keyword>
<dbReference type="GO" id="GO:0046872">
    <property type="term" value="F:metal ion binding"/>
    <property type="evidence" value="ECO:0007669"/>
    <property type="project" value="UniProtKB-KW"/>
</dbReference>
<dbReference type="GO" id="GO:0034085">
    <property type="term" value="P:establishment of sister chromatid cohesion"/>
    <property type="evidence" value="ECO:0007669"/>
    <property type="project" value="TreeGrafter"/>
</dbReference>
<dbReference type="NCBIfam" id="TIGR00604">
    <property type="entry name" value="rad3"/>
    <property type="match status" value="1"/>
</dbReference>
<feature type="domain" description="ATP-dependent helicase C-terminal" evidence="22">
    <location>
        <begin position="83"/>
        <end position="255"/>
    </location>
</feature>
<comment type="function">
    <text evidence="20">ATP-dependent DNA helicase important for chromosome transmission and normal cell cycle progression in G(2)/M. May have a role in changing DNA topology to allow the loading of proteins involved in maintaining sister chromatid cohesion in the vicinity of the centromeres. Has a specific role in chromosome segregation during meiosis II.</text>
</comment>
<dbReference type="Proteomes" id="UP000008864">
    <property type="component" value="Unassembled WGS sequence"/>
</dbReference>
<organism evidence="23 24">
    <name type="scientific">Trichophyton rubrum (strain ATCC MYA-4607 / CBS 118892)</name>
    <name type="common">Athlete's foot fungus</name>
    <dbReference type="NCBI Taxonomy" id="559305"/>
    <lineage>
        <taxon>Eukaryota</taxon>
        <taxon>Fungi</taxon>
        <taxon>Dikarya</taxon>
        <taxon>Ascomycota</taxon>
        <taxon>Pezizomycotina</taxon>
        <taxon>Eurotiomycetes</taxon>
        <taxon>Eurotiomycetidae</taxon>
        <taxon>Onygenales</taxon>
        <taxon>Arthrodermataceae</taxon>
        <taxon>Trichophyton</taxon>
    </lineage>
</organism>
<evidence type="ECO:0000256" key="4">
    <source>
        <dbReference type="ARBA" id="ARBA00016387"/>
    </source>
</evidence>
<evidence type="ECO:0000256" key="10">
    <source>
        <dbReference type="ARBA" id="ARBA00022840"/>
    </source>
</evidence>
<dbReference type="EC" id="5.6.2.3" evidence="17"/>
<evidence type="ECO:0000256" key="14">
    <source>
        <dbReference type="ARBA" id="ARBA00023242"/>
    </source>
</evidence>
<name>F2SHM4_TRIRC</name>
<dbReference type="GO" id="GO:0051536">
    <property type="term" value="F:iron-sulfur cluster binding"/>
    <property type="evidence" value="ECO:0007669"/>
    <property type="project" value="UniProtKB-KW"/>
</dbReference>
<keyword evidence="7" id="KW-0547">Nucleotide-binding</keyword>
<evidence type="ECO:0000256" key="17">
    <source>
        <dbReference type="ARBA" id="ARBA00044969"/>
    </source>
</evidence>
<evidence type="ECO:0000259" key="22">
    <source>
        <dbReference type="SMART" id="SM00491"/>
    </source>
</evidence>
<dbReference type="OrthoDB" id="267079at2759"/>
<dbReference type="GO" id="GO:0043139">
    <property type="term" value="F:5'-3' DNA helicase activity"/>
    <property type="evidence" value="ECO:0007669"/>
    <property type="project" value="UniProtKB-EC"/>
</dbReference>